<dbReference type="Proteomes" id="UP000188605">
    <property type="component" value="Unassembled WGS sequence"/>
</dbReference>
<gene>
    <name evidence="1" type="ORF">AN396_05560</name>
</gene>
<accession>A0ACC8XD99</accession>
<reference evidence="1" key="1">
    <citation type="submission" date="2016-08" db="EMBL/GenBank/DDBJ databases">
        <authorList>
            <person name="Ngugi D.K."/>
            <person name="Miyake S."/>
            <person name="Stingl U."/>
        </authorList>
    </citation>
    <scope>NUCLEOTIDE SEQUENCE</scope>
    <source>
        <strain evidence="1">SCG-B11WGA-EpuloA1</strain>
    </source>
</reference>
<proteinExistence type="predicted"/>
<evidence type="ECO:0000313" key="1">
    <source>
        <dbReference type="EMBL" id="ONI40647.1"/>
    </source>
</evidence>
<dbReference type="EMBL" id="LJDB01000047">
    <property type="protein sequence ID" value="ONI40647.1"/>
    <property type="molecule type" value="Genomic_DNA"/>
</dbReference>
<keyword evidence="2" id="KW-1185">Reference proteome</keyword>
<protein>
    <submittedName>
        <fullName evidence="1">Altronate oxidoreductase</fullName>
    </submittedName>
</protein>
<organism evidence="1 2">
    <name type="scientific">Candidatus Epulonipiscium fishelsonii</name>
    <dbReference type="NCBI Taxonomy" id="77094"/>
    <lineage>
        <taxon>Bacteria</taxon>
        <taxon>Bacillati</taxon>
        <taxon>Bacillota</taxon>
        <taxon>Clostridia</taxon>
        <taxon>Lachnospirales</taxon>
        <taxon>Lachnospiraceae</taxon>
        <taxon>Candidatus Epulonipiscium</taxon>
    </lineage>
</organism>
<evidence type="ECO:0000313" key="2">
    <source>
        <dbReference type="Proteomes" id="UP000188605"/>
    </source>
</evidence>
<name>A0ACC8XD99_9FIRM</name>
<sequence>MLKNIKDVKQKKFTDYPERILQFGEGNFLRAFADWMVEKANEDGVYEGTIVACQPINQGLGEILNAQDCMYNVLIRGMENHKPVEQFKTINSISRCINPYEDYEALMELATNPQIDVIISNTTESGIVYSEGDKLGDKPPKSFPAKVCAFLYNRYKHFNGDPDKGMLLLPVELIDNNGAMLKKIVIRYATEWNLGDEFIDWVENYNEFASTLVDRIVPGYPRTEIDSIYEKLGYEDKLVVTCESFNLWVIEADSRYKDRLPIHKTSANVIWTDDVTPYKKRKVRILNGSHTAVVPCAFIAGFNTVLEFFRDDLFGGFEKDLISKEIIPATNMSKEELESFAASVLERFDNPYIVHNLIDITLNDSSKFNARCLPTIIDYYNKFNSCPKHFAFSLAGFIRFYKVENQNGEFVGKRDSGETYKIKDDASVLEFFTDVWKSDNLEEIVCKSLANTNIWSQNLNELGDLKEQVLFFLNSIRKNGMKEAMKQF</sequence>
<comment type="caution">
    <text evidence="1">The sequence shown here is derived from an EMBL/GenBank/DDBJ whole genome shotgun (WGS) entry which is preliminary data.</text>
</comment>